<comment type="caution">
    <text evidence="3">The sequence shown here is derived from an EMBL/GenBank/DDBJ whole genome shotgun (WGS) entry which is preliminary data.</text>
</comment>
<dbReference type="PANTHER" id="PTHR43592:SF15">
    <property type="entry name" value="CAAX AMINO TERMINAL PROTEASE FAMILY PROTEIN"/>
    <property type="match status" value="1"/>
</dbReference>
<protein>
    <recommendedName>
        <fullName evidence="2">CAAX prenyl protease 2/Lysostaphin resistance protein A-like domain-containing protein</fullName>
    </recommendedName>
</protein>
<name>A0A644TIT2_9ZZZZ</name>
<evidence type="ECO:0000256" key="1">
    <source>
        <dbReference type="SAM" id="Phobius"/>
    </source>
</evidence>
<keyword evidence="1" id="KW-1133">Transmembrane helix</keyword>
<dbReference type="EMBL" id="VSSQ01000029">
    <property type="protein sequence ID" value="MPL65631.1"/>
    <property type="molecule type" value="Genomic_DNA"/>
</dbReference>
<feature type="domain" description="CAAX prenyl protease 2/Lysostaphin resistance protein A-like" evidence="2">
    <location>
        <begin position="123"/>
        <end position="211"/>
    </location>
</feature>
<feature type="transmembrane region" description="Helical" evidence="1">
    <location>
        <begin position="156"/>
        <end position="180"/>
    </location>
</feature>
<proteinExistence type="predicted"/>
<organism evidence="3">
    <name type="scientific">bioreactor metagenome</name>
    <dbReference type="NCBI Taxonomy" id="1076179"/>
    <lineage>
        <taxon>unclassified sequences</taxon>
        <taxon>metagenomes</taxon>
        <taxon>ecological metagenomes</taxon>
    </lineage>
</organism>
<evidence type="ECO:0000313" key="3">
    <source>
        <dbReference type="EMBL" id="MPL65631.1"/>
    </source>
</evidence>
<dbReference type="GO" id="GO:0004175">
    <property type="term" value="F:endopeptidase activity"/>
    <property type="evidence" value="ECO:0007669"/>
    <property type="project" value="UniProtKB-ARBA"/>
</dbReference>
<feature type="transmembrane region" description="Helical" evidence="1">
    <location>
        <begin position="125"/>
        <end position="144"/>
    </location>
</feature>
<feature type="transmembrane region" description="Helical" evidence="1">
    <location>
        <begin position="79"/>
        <end position="105"/>
    </location>
</feature>
<dbReference type="Pfam" id="PF02517">
    <property type="entry name" value="Rce1-like"/>
    <property type="match status" value="1"/>
</dbReference>
<evidence type="ECO:0000259" key="2">
    <source>
        <dbReference type="Pfam" id="PF02517"/>
    </source>
</evidence>
<dbReference type="InterPro" id="IPR003675">
    <property type="entry name" value="Rce1/LyrA-like_dom"/>
</dbReference>
<reference evidence="3" key="1">
    <citation type="submission" date="2019-08" db="EMBL/GenBank/DDBJ databases">
        <authorList>
            <person name="Kucharzyk K."/>
            <person name="Murdoch R.W."/>
            <person name="Higgins S."/>
            <person name="Loffler F."/>
        </authorList>
    </citation>
    <scope>NUCLEOTIDE SEQUENCE</scope>
</reference>
<dbReference type="AlphaFoldDB" id="A0A644TIT2"/>
<feature type="transmembrane region" description="Helical" evidence="1">
    <location>
        <begin position="192"/>
        <end position="209"/>
    </location>
</feature>
<dbReference type="GO" id="GO:0080120">
    <property type="term" value="P:CAAX-box protein maturation"/>
    <property type="evidence" value="ECO:0007669"/>
    <property type="project" value="UniProtKB-ARBA"/>
</dbReference>
<accession>A0A644TIT2</accession>
<feature type="transmembrane region" description="Helical" evidence="1">
    <location>
        <begin position="36"/>
        <end position="58"/>
    </location>
</feature>
<keyword evidence="1" id="KW-0812">Transmembrane</keyword>
<dbReference type="PANTHER" id="PTHR43592">
    <property type="entry name" value="CAAX AMINO TERMINAL PROTEASE"/>
    <property type="match status" value="1"/>
</dbReference>
<keyword evidence="1" id="KW-0472">Membrane</keyword>
<sequence length="224" mass="24768">MVKVAWNLKAVLAIYLLRLIVGLVLVRLVYPAVFTVTPGIVEITDRVVVIVLVAIAVWRYQGNFKELGLSLERPFRNILTGLAAGAVLLSISIFSERIYTTILFVSPSQHPLVAQAELAITWQQLLLPLFLAGVAAPVAEEILYRLFTFLPLKDKWGVWGGALASSVIFALMHFNVYWLVEMMVVGTGLALLYYYTGSLISAMVAHSFINTSKIVMIFLGIPLT</sequence>
<feature type="transmembrane region" description="Helical" evidence="1">
    <location>
        <begin position="12"/>
        <end position="30"/>
    </location>
</feature>
<gene>
    <name evidence="3" type="ORF">SDC9_11295</name>
</gene>